<reference evidence="2 3" key="2">
    <citation type="submission" date="2019-01" db="EMBL/GenBank/DDBJ databases">
        <title>The decoding of complex shrimp genome reveals the adaptation for benthos swimmer, frequently molting mechanism and breeding impact on genome.</title>
        <authorList>
            <person name="Sun Y."/>
            <person name="Gao Y."/>
            <person name="Yu Y."/>
        </authorList>
    </citation>
    <scope>NUCLEOTIDE SEQUENCE [LARGE SCALE GENOMIC DNA]</scope>
    <source>
        <tissue evidence="2">Muscle</tissue>
    </source>
</reference>
<evidence type="ECO:0000256" key="1">
    <source>
        <dbReference type="SAM" id="MobiDB-lite"/>
    </source>
</evidence>
<feature type="region of interest" description="Disordered" evidence="1">
    <location>
        <begin position="113"/>
        <end position="183"/>
    </location>
</feature>
<reference evidence="2 3" key="1">
    <citation type="submission" date="2018-04" db="EMBL/GenBank/DDBJ databases">
        <authorList>
            <person name="Zhang X."/>
            <person name="Yuan J."/>
            <person name="Li F."/>
            <person name="Xiang J."/>
        </authorList>
    </citation>
    <scope>NUCLEOTIDE SEQUENCE [LARGE SCALE GENOMIC DNA]</scope>
    <source>
        <tissue evidence="2">Muscle</tissue>
    </source>
</reference>
<evidence type="ECO:0000313" key="2">
    <source>
        <dbReference type="EMBL" id="ROT85950.1"/>
    </source>
</evidence>
<dbReference type="Proteomes" id="UP000283509">
    <property type="component" value="Unassembled WGS sequence"/>
</dbReference>
<organism evidence="2 3">
    <name type="scientific">Penaeus vannamei</name>
    <name type="common">Whiteleg shrimp</name>
    <name type="synonym">Litopenaeus vannamei</name>
    <dbReference type="NCBI Taxonomy" id="6689"/>
    <lineage>
        <taxon>Eukaryota</taxon>
        <taxon>Metazoa</taxon>
        <taxon>Ecdysozoa</taxon>
        <taxon>Arthropoda</taxon>
        <taxon>Crustacea</taxon>
        <taxon>Multicrustacea</taxon>
        <taxon>Malacostraca</taxon>
        <taxon>Eumalacostraca</taxon>
        <taxon>Eucarida</taxon>
        <taxon>Decapoda</taxon>
        <taxon>Dendrobranchiata</taxon>
        <taxon>Penaeoidea</taxon>
        <taxon>Penaeidae</taxon>
        <taxon>Penaeus</taxon>
    </lineage>
</organism>
<dbReference type="AlphaFoldDB" id="A0A3R7PXR3"/>
<sequence>MTPHPQYQVTTTPHPQIQMTHHIPIPDDTTTSTIPSAPPPAKPSSARQALLGKPDLEAVLDPQEKPDRRVRMASPGSLVLAAEKGPRGSVAPSLWGSLAFLGRWGPLARRETQEPLAHAEGRERKENEVAEARKRQAGTSGPRGRPKERKTSVAEDTTKASKAGKAGKRGNERPNGFQCSAEGQSGRSGCIGCGPPAPNSELYPLSCGSVEATAHTITSSGRDRTTRRNANDNRSQKVSRVLCKLLTSFAEHTAG</sequence>
<feature type="compositionally biased region" description="Low complexity" evidence="1">
    <location>
        <begin position="26"/>
        <end position="35"/>
    </location>
</feature>
<evidence type="ECO:0000313" key="3">
    <source>
        <dbReference type="Proteomes" id="UP000283509"/>
    </source>
</evidence>
<comment type="caution">
    <text evidence="2">The sequence shown here is derived from an EMBL/GenBank/DDBJ whole genome shotgun (WGS) entry which is preliminary data.</text>
</comment>
<feature type="region of interest" description="Disordered" evidence="1">
    <location>
        <begin position="1"/>
        <end position="74"/>
    </location>
</feature>
<feature type="compositionally biased region" description="Basic and acidic residues" evidence="1">
    <location>
        <begin position="149"/>
        <end position="159"/>
    </location>
</feature>
<keyword evidence="3" id="KW-1185">Reference proteome</keyword>
<name>A0A3R7PXR3_PENVA</name>
<protein>
    <submittedName>
        <fullName evidence="2">Uncharacterized protein</fullName>
    </submittedName>
</protein>
<feature type="compositionally biased region" description="Basic and acidic residues" evidence="1">
    <location>
        <begin position="221"/>
        <end position="235"/>
    </location>
</feature>
<feature type="compositionally biased region" description="Polar residues" evidence="1">
    <location>
        <begin position="1"/>
        <end position="19"/>
    </location>
</feature>
<gene>
    <name evidence="2" type="ORF">C7M84_003535</name>
</gene>
<proteinExistence type="predicted"/>
<feature type="region of interest" description="Disordered" evidence="1">
    <location>
        <begin position="218"/>
        <end position="237"/>
    </location>
</feature>
<dbReference type="EMBL" id="QCYY01000148">
    <property type="protein sequence ID" value="ROT85950.1"/>
    <property type="molecule type" value="Genomic_DNA"/>
</dbReference>
<accession>A0A3R7PXR3</accession>
<feature type="compositionally biased region" description="Basic and acidic residues" evidence="1">
    <location>
        <begin position="113"/>
        <end position="134"/>
    </location>
</feature>